<keyword evidence="1" id="KW-0732">Signal</keyword>
<dbReference type="RefSeq" id="WP_378249353.1">
    <property type="nucleotide sequence ID" value="NZ_JBHSKF010000011.1"/>
</dbReference>
<feature type="signal peptide" evidence="1">
    <location>
        <begin position="1"/>
        <end position="23"/>
    </location>
</feature>
<feature type="chain" id="PRO_5046124611" description="DUF4352 domain-containing protein" evidence="1">
    <location>
        <begin position="24"/>
        <end position="166"/>
    </location>
</feature>
<evidence type="ECO:0008006" key="4">
    <source>
        <dbReference type="Google" id="ProtNLM"/>
    </source>
</evidence>
<proteinExistence type="predicted"/>
<sequence>MGWVRLGALLFGMALVGSCGADAAAGPRERIGQPVEVSVATSPVLATLWVESIRPVTCTEPGSLPPSRGHYLAVTIVLKASPQYEPHWGWWVSAQDFSTVDADGEETGRGLQTSCLPPADFLRDEAYMAGSGYQGIILVDTADESGTLSYSPDNLPAQREGWLWDY</sequence>
<organism evidence="2 3">
    <name type="scientific">Actinokineospora guangxiensis</name>
    <dbReference type="NCBI Taxonomy" id="1490288"/>
    <lineage>
        <taxon>Bacteria</taxon>
        <taxon>Bacillati</taxon>
        <taxon>Actinomycetota</taxon>
        <taxon>Actinomycetes</taxon>
        <taxon>Pseudonocardiales</taxon>
        <taxon>Pseudonocardiaceae</taxon>
        <taxon>Actinokineospora</taxon>
    </lineage>
</organism>
<evidence type="ECO:0000313" key="3">
    <source>
        <dbReference type="Proteomes" id="UP001596157"/>
    </source>
</evidence>
<dbReference type="PROSITE" id="PS51257">
    <property type="entry name" value="PROKAR_LIPOPROTEIN"/>
    <property type="match status" value="1"/>
</dbReference>
<evidence type="ECO:0000313" key="2">
    <source>
        <dbReference type="EMBL" id="MFC5289507.1"/>
    </source>
</evidence>
<name>A0ABW0ERK9_9PSEU</name>
<gene>
    <name evidence="2" type="ORF">ACFPM7_20840</name>
</gene>
<dbReference type="EMBL" id="JBHSKF010000011">
    <property type="protein sequence ID" value="MFC5289507.1"/>
    <property type="molecule type" value="Genomic_DNA"/>
</dbReference>
<reference evidence="3" key="1">
    <citation type="journal article" date="2019" name="Int. J. Syst. Evol. Microbiol.">
        <title>The Global Catalogue of Microorganisms (GCM) 10K type strain sequencing project: providing services to taxonomists for standard genome sequencing and annotation.</title>
        <authorList>
            <consortium name="The Broad Institute Genomics Platform"/>
            <consortium name="The Broad Institute Genome Sequencing Center for Infectious Disease"/>
            <person name="Wu L."/>
            <person name="Ma J."/>
        </authorList>
    </citation>
    <scope>NUCLEOTIDE SEQUENCE [LARGE SCALE GENOMIC DNA]</scope>
    <source>
        <strain evidence="3">CCUG 59778</strain>
    </source>
</reference>
<evidence type="ECO:0000256" key="1">
    <source>
        <dbReference type="SAM" id="SignalP"/>
    </source>
</evidence>
<protein>
    <recommendedName>
        <fullName evidence="4">DUF4352 domain-containing protein</fullName>
    </recommendedName>
</protein>
<dbReference type="Proteomes" id="UP001596157">
    <property type="component" value="Unassembled WGS sequence"/>
</dbReference>
<accession>A0ABW0ERK9</accession>
<comment type="caution">
    <text evidence="2">The sequence shown here is derived from an EMBL/GenBank/DDBJ whole genome shotgun (WGS) entry which is preliminary data.</text>
</comment>
<keyword evidence="3" id="KW-1185">Reference proteome</keyword>